<proteinExistence type="predicted"/>
<dbReference type="Gene3D" id="1.10.10.10">
    <property type="entry name" value="Winged helix-like DNA-binding domain superfamily/Winged helix DNA-binding domain"/>
    <property type="match status" value="1"/>
</dbReference>
<dbReference type="InterPro" id="IPR050662">
    <property type="entry name" value="Sec-metab_biosynth-thioest"/>
</dbReference>
<dbReference type="SUPFAM" id="SSF56281">
    <property type="entry name" value="Metallo-hydrolase/oxidoreductase"/>
    <property type="match status" value="1"/>
</dbReference>
<dbReference type="Pfam" id="PF00753">
    <property type="entry name" value="Lactamase_B"/>
    <property type="match status" value="1"/>
</dbReference>
<dbReference type="InterPro" id="IPR001279">
    <property type="entry name" value="Metallo-B-lactamas"/>
</dbReference>
<dbReference type="PANTHER" id="PTHR23131">
    <property type="entry name" value="ENDORIBONUCLEASE LACTB2"/>
    <property type="match status" value="1"/>
</dbReference>
<feature type="domain" description="Metallo-beta-lactamase" evidence="1">
    <location>
        <begin position="20"/>
        <end position="241"/>
    </location>
</feature>
<dbReference type="SMART" id="SM00849">
    <property type="entry name" value="Lactamase_B"/>
    <property type="match status" value="1"/>
</dbReference>
<evidence type="ECO:0000259" key="1">
    <source>
        <dbReference type="SMART" id="SM00849"/>
    </source>
</evidence>
<sequence length="333" mass="38721">MKEVYPGIFVIEEKGRFSPSDNIYVLAGNDGLIYDAGYGSKKALRYFFKEFKEIQKYYEKQNKKFKITRIISSHGHSDHFSGLTSVSETLGLKIILTEKIAKTIKDKVSFEANFRSDDYEDFLRVRTPLRKIWNLLRRLGMRLFFRGVHGLSYLDHPDEIIDENSVIIINGEQWKIFPSPGHSPEHISLYSEENGILFSGDNVLKMRSTWLGPPESNITDYIETIKKLQNLPKLKLILPAHGEIIDNPKETLSAIMERMNERKRQVLDAIKNHSDRGLSPDDILNLIYPNHKKFTRIIGRDWVVLTLKMLEDNNLIKREIRKNKILFFPIAIN</sequence>
<name>A0A0F9MUI3_9ZZZZ</name>
<dbReference type="CDD" id="cd06262">
    <property type="entry name" value="metallo-hydrolase-like_MBL-fold"/>
    <property type="match status" value="1"/>
</dbReference>
<organism evidence="2">
    <name type="scientific">marine sediment metagenome</name>
    <dbReference type="NCBI Taxonomy" id="412755"/>
    <lineage>
        <taxon>unclassified sequences</taxon>
        <taxon>metagenomes</taxon>
        <taxon>ecological metagenomes</taxon>
    </lineage>
</organism>
<accession>A0A0F9MUI3</accession>
<evidence type="ECO:0000313" key="2">
    <source>
        <dbReference type="EMBL" id="KKN09424.1"/>
    </source>
</evidence>
<dbReference type="AlphaFoldDB" id="A0A0F9MUI3"/>
<dbReference type="InterPro" id="IPR036388">
    <property type="entry name" value="WH-like_DNA-bd_sf"/>
</dbReference>
<dbReference type="InterPro" id="IPR036866">
    <property type="entry name" value="RibonucZ/Hydroxyglut_hydro"/>
</dbReference>
<comment type="caution">
    <text evidence="2">The sequence shown here is derived from an EMBL/GenBank/DDBJ whole genome shotgun (WGS) entry which is preliminary data.</text>
</comment>
<protein>
    <recommendedName>
        <fullName evidence="1">Metallo-beta-lactamase domain-containing protein</fullName>
    </recommendedName>
</protein>
<reference evidence="2" key="1">
    <citation type="journal article" date="2015" name="Nature">
        <title>Complex archaea that bridge the gap between prokaryotes and eukaryotes.</title>
        <authorList>
            <person name="Spang A."/>
            <person name="Saw J.H."/>
            <person name="Jorgensen S.L."/>
            <person name="Zaremba-Niedzwiedzka K."/>
            <person name="Martijn J."/>
            <person name="Lind A.E."/>
            <person name="van Eijk R."/>
            <person name="Schleper C."/>
            <person name="Guy L."/>
            <person name="Ettema T.J."/>
        </authorList>
    </citation>
    <scope>NUCLEOTIDE SEQUENCE</scope>
</reference>
<dbReference type="Gene3D" id="3.60.15.10">
    <property type="entry name" value="Ribonuclease Z/Hydroxyacylglutathione hydrolase-like"/>
    <property type="match status" value="1"/>
</dbReference>
<dbReference type="EMBL" id="LAZR01004348">
    <property type="protein sequence ID" value="KKN09424.1"/>
    <property type="molecule type" value="Genomic_DNA"/>
</dbReference>
<gene>
    <name evidence="2" type="ORF">LCGC14_1046680</name>
</gene>